<organism evidence="4 5">
    <name type="scientific">Candidatus Devosia phytovorans</name>
    <dbReference type="NCBI Taxonomy" id="3121372"/>
    <lineage>
        <taxon>Bacteria</taxon>
        <taxon>Pseudomonadati</taxon>
        <taxon>Pseudomonadota</taxon>
        <taxon>Alphaproteobacteria</taxon>
        <taxon>Hyphomicrobiales</taxon>
        <taxon>Devosiaceae</taxon>
        <taxon>Devosia</taxon>
    </lineage>
</organism>
<keyword evidence="4" id="KW-0808">Transferase</keyword>
<dbReference type="Pfam" id="PF13439">
    <property type="entry name" value="Glyco_transf_4"/>
    <property type="match status" value="1"/>
</dbReference>
<dbReference type="Proteomes" id="UP001217476">
    <property type="component" value="Chromosome"/>
</dbReference>
<name>A0AAJ5VUB7_9HYPH</name>
<dbReference type="InterPro" id="IPR050194">
    <property type="entry name" value="Glycosyltransferase_grp1"/>
</dbReference>
<dbReference type="SUPFAM" id="SSF53756">
    <property type="entry name" value="UDP-Glycosyltransferase/glycogen phosphorylase"/>
    <property type="match status" value="1"/>
</dbReference>
<keyword evidence="4" id="KW-0328">Glycosyltransferase</keyword>
<dbReference type="EC" id="2.4.-.-" evidence="4"/>
<evidence type="ECO:0000256" key="1">
    <source>
        <dbReference type="SAM" id="MobiDB-lite"/>
    </source>
</evidence>
<dbReference type="Gene3D" id="3.40.50.2000">
    <property type="entry name" value="Glycogen Phosphorylase B"/>
    <property type="match status" value="2"/>
</dbReference>
<dbReference type="PANTHER" id="PTHR45947">
    <property type="entry name" value="SULFOQUINOVOSYL TRANSFERASE SQD2"/>
    <property type="match status" value="1"/>
</dbReference>
<reference evidence="4" key="1">
    <citation type="submission" date="2023-03" db="EMBL/GenBank/DDBJ databases">
        <title>Andean soil-derived lignocellulolytic bacterial consortium as a source of novel taxa and putative plastic-active enzymes.</title>
        <authorList>
            <person name="Diaz-Garcia L."/>
            <person name="Chuvochina M."/>
            <person name="Feuerriegel G."/>
            <person name="Bunk B."/>
            <person name="Sproer C."/>
            <person name="Streit W.R."/>
            <person name="Rodriguez L.M."/>
            <person name="Overmann J."/>
            <person name="Jimenez D.J."/>
        </authorList>
    </citation>
    <scope>NUCLEOTIDE SEQUENCE</scope>
    <source>
        <strain evidence="4">MAG 4196</strain>
    </source>
</reference>
<protein>
    <submittedName>
        <fullName evidence="4">Glycosyltransferase</fullName>
        <ecNumber evidence="4">2.4.-.-</ecNumber>
    </submittedName>
</protein>
<dbReference type="Pfam" id="PF00534">
    <property type="entry name" value="Glycos_transf_1"/>
    <property type="match status" value="1"/>
</dbReference>
<feature type="region of interest" description="Disordered" evidence="1">
    <location>
        <begin position="404"/>
        <end position="424"/>
    </location>
</feature>
<accession>A0AAJ5VUB7</accession>
<evidence type="ECO:0000313" key="5">
    <source>
        <dbReference type="Proteomes" id="UP001217476"/>
    </source>
</evidence>
<evidence type="ECO:0000313" key="4">
    <source>
        <dbReference type="EMBL" id="WEK03737.1"/>
    </source>
</evidence>
<evidence type="ECO:0000259" key="2">
    <source>
        <dbReference type="Pfam" id="PF00534"/>
    </source>
</evidence>
<dbReference type="GO" id="GO:0016757">
    <property type="term" value="F:glycosyltransferase activity"/>
    <property type="evidence" value="ECO:0007669"/>
    <property type="project" value="UniProtKB-KW"/>
</dbReference>
<dbReference type="InterPro" id="IPR028098">
    <property type="entry name" value="Glyco_trans_4-like_N"/>
</dbReference>
<dbReference type="PANTHER" id="PTHR45947:SF15">
    <property type="entry name" value="TEICHURONIC ACID BIOSYNTHESIS GLYCOSYLTRANSFERASE TUAC-RELATED"/>
    <property type="match status" value="1"/>
</dbReference>
<proteinExistence type="predicted"/>
<gene>
    <name evidence="4" type="ORF">P0Y65_16290</name>
</gene>
<evidence type="ECO:0000259" key="3">
    <source>
        <dbReference type="Pfam" id="PF13439"/>
    </source>
</evidence>
<dbReference type="InterPro" id="IPR001296">
    <property type="entry name" value="Glyco_trans_1"/>
</dbReference>
<feature type="domain" description="Glycosyl transferase family 1" evidence="2">
    <location>
        <begin position="229"/>
        <end position="384"/>
    </location>
</feature>
<dbReference type="EMBL" id="CP119312">
    <property type="protein sequence ID" value="WEK03737.1"/>
    <property type="molecule type" value="Genomic_DNA"/>
</dbReference>
<sequence>MTFQNLPARIAYATGEYPKVSHTFIQREIEALRQQGLSVETFSIRRPASSSVLSDQRTEEEQTYYVLENCKRLGIFLGAHLRKLVRSPAVYFQVLSLAWRMRSPGLKGLLYQIFYFAESVLLADELNRRGITHLHNHFGDSSCTVAMLASVLSGVPYSFTEHGPTIFFEAGKWRLDEKIARARFVVAISHFCRSQLMLFSAPEHWDKIAIVHCGVIPERYAFAPKTSASKHLVYVGRLEPVKGLLVLLDAVANLRQRHPDLQLTIVGDGTSRPGIEATARELGLAGITRFVGYRTSAEVAAHLADADLLVLPSFAEGVPVVLMEAMASGRPVIASRVAGVQELVQDGIAGFTVPPGDVTTLAQRIEQLITDPALCARMGHAGRQIVEREFSIAAEARRLGDLMTGPGTPAPLRIGARAETANAG</sequence>
<feature type="domain" description="Glycosyltransferase subfamily 4-like N-terminal" evidence="3">
    <location>
        <begin position="112"/>
        <end position="219"/>
    </location>
</feature>
<dbReference type="AlphaFoldDB" id="A0AAJ5VUB7"/>